<name>A0A1Y5FFY1_9BACT</name>
<evidence type="ECO:0000259" key="1">
    <source>
        <dbReference type="Pfam" id="PF20258"/>
    </source>
</evidence>
<dbReference type="PANTHER" id="PTHR11933:SF5">
    <property type="entry name" value="MITOCHONDRIAL TRNA-SPECIFIC 2-THIOURIDYLASE 1"/>
    <property type="match status" value="1"/>
</dbReference>
<dbReference type="Pfam" id="PF20258">
    <property type="entry name" value="tRNA_Me_trans_C"/>
    <property type="match status" value="1"/>
</dbReference>
<proteinExistence type="predicted"/>
<dbReference type="InterPro" id="IPR046885">
    <property type="entry name" value="MnmA-like_C"/>
</dbReference>
<dbReference type="EMBL" id="MAAO01000005">
    <property type="protein sequence ID" value="OUR97765.1"/>
    <property type="molecule type" value="Genomic_DNA"/>
</dbReference>
<dbReference type="Gene3D" id="2.40.30.10">
    <property type="entry name" value="Translation factors"/>
    <property type="match status" value="1"/>
</dbReference>
<protein>
    <recommendedName>
        <fullName evidence="1">tRNA-specific 2-thiouridylase MnmA-like C-terminal domain-containing protein</fullName>
    </recommendedName>
</protein>
<comment type="caution">
    <text evidence="2">The sequence shown here is derived from an EMBL/GenBank/DDBJ whole genome shotgun (WGS) entry which is preliminary data.</text>
</comment>
<gene>
    <name evidence="2" type="ORF">A9Q84_06075</name>
</gene>
<evidence type="ECO:0000313" key="3">
    <source>
        <dbReference type="Proteomes" id="UP000196531"/>
    </source>
</evidence>
<dbReference type="SUPFAM" id="SSF52402">
    <property type="entry name" value="Adenine nucleotide alpha hydrolases-like"/>
    <property type="match status" value="1"/>
</dbReference>
<organism evidence="2 3">
    <name type="scientific">Halobacteriovorax marinus</name>
    <dbReference type="NCBI Taxonomy" id="97084"/>
    <lineage>
        <taxon>Bacteria</taxon>
        <taxon>Pseudomonadati</taxon>
        <taxon>Bdellovibrionota</taxon>
        <taxon>Bacteriovoracia</taxon>
        <taxon>Bacteriovoracales</taxon>
        <taxon>Halobacteriovoraceae</taxon>
        <taxon>Halobacteriovorax</taxon>
    </lineage>
</organism>
<dbReference type="Proteomes" id="UP000196531">
    <property type="component" value="Unassembled WGS sequence"/>
</dbReference>
<dbReference type="GO" id="GO:0002143">
    <property type="term" value="P:tRNA wobble position uridine thiolation"/>
    <property type="evidence" value="ECO:0007669"/>
    <property type="project" value="TreeGrafter"/>
</dbReference>
<dbReference type="AlphaFoldDB" id="A0A1Y5FFY1"/>
<evidence type="ECO:0000313" key="2">
    <source>
        <dbReference type="EMBL" id="OUR97765.1"/>
    </source>
</evidence>
<dbReference type="Pfam" id="PF03054">
    <property type="entry name" value="tRNA_Me_trans"/>
    <property type="match status" value="1"/>
</dbReference>
<sequence length="409" mass="46403">MNQVGKNKRETVLVGMDGGIESTVAAYLLKKQGMNVIGLGIVFHEYDYESFKVWNPTNLDDIKAMCDQMEIPFYGTNVSSLFYSRLVEPVVSTRLAGEKFEPIIAWNKVLVETLLEKGKKLKVDLIATGHKAKIFKNQKSGIFSLLVPNDITCDETYGLSRLSQEELSKLIFPLAEIKSNEVDKISSLLGLKFSKNDKENKLKRRTFLSSPDFISAVEKFTAPSLRKEGSIINFKDETTLCEHLGVHLYELNQSNIPSKGSSLVDKNLHVVKIFPGKQLVYVDFIDKHFFTHCRLMRFSHDPAMDLSKPLKCFVQLAAAGEKFPCILYFKNNRSVVVEFVEKQDGQCPRGGYQVFYNKKGMGAKVLGSGVVRHAGYFDEGEYRTFPKNRDEEEVIIDESEKKPKINFEF</sequence>
<dbReference type="InterPro" id="IPR014729">
    <property type="entry name" value="Rossmann-like_a/b/a_fold"/>
</dbReference>
<accession>A0A1Y5FFY1</accession>
<dbReference type="PANTHER" id="PTHR11933">
    <property type="entry name" value="TRNA 5-METHYLAMINOMETHYL-2-THIOURIDYLATE -METHYLTRANSFERASE"/>
    <property type="match status" value="1"/>
</dbReference>
<reference evidence="3" key="1">
    <citation type="journal article" date="2017" name="Proc. Natl. Acad. Sci. U.S.A.">
        <title>Simulation of Deepwater Horizon oil plume reveals substrate specialization within a complex community of hydrocarbon-degraders.</title>
        <authorList>
            <person name="Hu P."/>
            <person name="Dubinsky E.A."/>
            <person name="Probst A.J."/>
            <person name="Wang J."/>
            <person name="Sieber C.M.K."/>
            <person name="Tom L.M."/>
            <person name="Gardinali P."/>
            <person name="Banfield J.F."/>
            <person name="Atlas R.M."/>
            <person name="Andersen G.L."/>
        </authorList>
    </citation>
    <scope>NUCLEOTIDE SEQUENCE [LARGE SCALE GENOMIC DNA]</scope>
</reference>
<feature type="domain" description="tRNA-specific 2-thiouridylase MnmA-like C-terminal" evidence="1">
    <location>
        <begin position="304"/>
        <end position="371"/>
    </location>
</feature>
<dbReference type="Gene3D" id="3.40.50.620">
    <property type="entry name" value="HUPs"/>
    <property type="match status" value="1"/>
</dbReference>